<organism evidence="1 2">
    <name type="scientific">Flavobacterium arsenatis</name>
    <dbReference type="NCBI Taxonomy" id="1484332"/>
    <lineage>
        <taxon>Bacteria</taxon>
        <taxon>Pseudomonadati</taxon>
        <taxon>Bacteroidota</taxon>
        <taxon>Flavobacteriia</taxon>
        <taxon>Flavobacteriales</taxon>
        <taxon>Flavobacteriaceae</taxon>
        <taxon>Flavobacterium</taxon>
    </lineage>
</organism>
<dbReference type="Proteomes" id="UP001255185">
    <property type="component" value="Unassembled WGS sequence"/>
</dbReference>
<evidence type="ECO:0000313" key="1">
    <source>
        <dbReference type="EMBL" id="MDR6967319.1"/>
    </source>
</evidence>
<name>A0ABU1TMY0_9FLAO</name>
<sequence>MSNPLLEPIHGVSLQDYSTITAKIASGLDVKEICKALGIEPAIFEEASAIWVTRMQEDSTWEVTTLFGKYFGEADQHPKLSGLQAEVSEEGKANLENMRTDRYFYEELNGARQSAYEYGIDGAQWIQDNFGINLGDFQSVAMQWMPSESVDDYETIKHYLDYREQKQKEYAVKFAEEQGGNVADDVEF</sequence>
<gene>
    <name evidence="1" type="ORF">J2X31_001326</name>
</gene>
<accession>A0ABU1TMY0</accession>
<dbReference type="Pfam" id="PF20325">
    <property type="entry name" value="DUF6620"/>
    <property type="match status" value="1"/>
</dbReference>
<evidence type="ECO:0000313" key="2">
    <source>
        <dbReference type="Proteomes" id="UP001255185"/>
    </source>
</evidence>
<keyword evidence="2" id="KW-1185">Reference proteome</keyword>
<proteinExistence type="predicted"/>
<dbReference type="InterPro" id="IPR046728">
    <property type="entry name" value="DUF6620"/>
</dbReference>
<dbReference type="EMBL" id="JAVDVI010000004">
    <property type="protein sequence ID" value="MDR6967319.1"/>
    <property type="molecule type" value="Genomic_DNA"/>
</dbReference>
<reference evidence="1 2" key="1">
    <citation type="submission" date="2023-07" db="EMBL/GenBank/DDBJ databases">
        <title>Sorghum-associated microbial communities from plants grown in Nebraska, USA.</title>
        <authorList>
            <person name="Schachtman D."/>
        </authorList>
    </citation>
    <scope>NUCLEOTIDE SEQUENCE [LARGE SCALE GENOMIC DNA]</scope>
    <source>
        <strain evidence="1 2">3773</strain>
    </source>
</reference>
<comment type="caution">
    <text evidence="1">The sequence shown here is derived from an EMBL/GenBank/DDBJ whole genome shotgun (WGS) entry which is preliminary data.</text>
</comment>
<protein>
    <submittedName>
        <fullName evidence="1">Uncharacterized protein</fullName>
    </submittedName>
</protein>
<dbReference type="RefSeq" id="WP_310025398.1">
    <property type="nucleotide sequence ID" value="NZ_JAVDVI010000004.1"/>
</dbReference>